<dbReference type="AlphaFoldDB" id="A0AAJ6B6J3"/>
<dbReference type="Gene3D" id="2.160.20.110">
    <property type="match status" value="2"/>
</dbReference>
<feature type="signal peptide" evidence="1">
    <location>
        <begin position="1"/>
        <end position="23"/>
    </location>
</feature>
<name>A0AAJ6B6J3_9SPHI</name>
<evidence type="ECO:0000256" key="1">
    <source>
        <dbReference type="SAM" id="SignalP"/>
    </source>
</evidence>
<feature type="chain" id="PRO_5042488419" description="GLUG domain-containing protein" evidence="1">
    <location>
        <begin position="24"/>
        <end position="940"/>
    </location>
</feature>
<accession>A0AAJ6B6J3</accession>
<reference evidence="2" key="1">
    <citation type="submission" date="2023-03" db="EMBL/GenBank/DDBJ databases">
        <title>Andean soil-derived lignocellulolytic bacterial consortium as a source of novel taxa and putative plastic-active enzymes.</title>
        <authorList>
            <person name="Diaz-Garcia L."/>
            <person name="Chuvochina M."/>
            <person name="Feuerriegel G."/>
            <person name="Bunk B."/>
            <person name="Sproer C."/>
            <person name="Streit W.R."/>
            <person name="Rodriguez L.M."/>
            <person name="Overmann J."/>
            <person name="Jimenez D.J."/>
        </authorList>
    </citation>
    <scope>NUCLEOTIDE SEQUENCE</scope>
    <source>
        <strain evidence="2">MAG 3858</strain>
    </source>
</reference>
<keyword evidence="1" id="KW-0732">Signal</keyword>
<dbReference type="Proteomes" id="UP001214530">
    <property type="component" value="Chromosome"/>
</dbReference>
<organism evidence="2 3">
    <name type="scientific">Candidatus Pedobacter colombiensis</name>
    <dbReference type="NCBI Taxonomy" id="3121371"/>
    <lineage>
        <taxon>Bacteria</taxon>
        <taxon>Pseudomonadati</taxon>
        <taxon>Bacteroidota</taxon>
        <taxon>Sphingobacteriia</taxon>
        <taxon>Sphingobacteriales</taxon>
        <taxon>Sphingobacteriaceae</taxon>
        <taxon>Pedobacter</taxon>
    </lineage>
</organism>
<sequence length="940" mass="96643">MKRTYFFRNIICLVILAITVLQACKKDNERPKSLPDRMEILDTKSKVNGNLVESLVLSATNTFTLSFKNAPTGTSAVISAEAVNGISIPATTVELNGTSSVNVPLTGKPTTDGTFVLVVNIKVNGTTYVCSKEFYVDLATVTAIDFALAETPLLNVNKVTDIDFDIYPKSTVFTIVPSPNLTAEIINVSPTKRTLRITPTAQFTTGTVAITATFMAIAPVTRTLSCNAFAAGAGTTAAPFEIPDADRMNRIAYALSGNFKLTSDFTQTTATTSTSTFNGTVDGNGKTITGLTITSSADKSGLFAELGPNAMVKNLILKNVNITGQNNTAALAGINRGSVSTVTVSGTINGGLFVGGISGTNYGSITTSDVNGLTIKGLNSIGSLTGGVNTGSSQTSNVVLVLPDTFPTEVYGIASAKTVDFVFAPSDGTIAVLTTPALLTAAPVSGQQKLTLTPQAGFLSGDLQISMQKNNLSAVRTVKIFSKQAGSFFDGGDGSVASPYIISNESALDYVRNDGTKNYKIVANIALTKPWTPIPTFSGTLDGGKFKVTGLTINSTTANDGFINTNTGTIKDIQFLNVDCKTNAAFGVITGKTTGGTIQNVVVTGSVISTNTGDLLGGISGELSAGGKLTQCYTNLNISASCGMIGGIAGRLTTSTGAITEISYCTTTGSLEITASKNRIAGILGRAEGTVSGGIIKNCLSTVNITATVAAATTANGIGGIFGADQNANIVPIDQCMFSGSISAGFSIGGIAGVGSTITNCIVKGKGPLATQPMLSAASTTPATGNIGGIAGTNKTKLENCVVREVTIKSVITPAGFPNAGIASTYQNNGYTKNSFVANTSIEGSNTAPNWDNNFRISGTAANGTGVNSSNFVGTGVTIVGRTSAITNDLNGLDGQVKTQAELTQSFFQGIGYDFAIWKIDTDGYLSLKNVGYNGTLPTP</sequence>
<gene>
    <name evidence="2" type="ORF">P0Y49_20940</name>
</gene>
<protein>
    <recommendedName>
        <fullName evidence="4">GLUG domain-containing protein</fullName>
    </recommendedName>
</protein>
<evidence type="ECO:0008006" key="4">
    <source>
        <dbReference type="Google" id="ProtNLM"/>
    </source>
</evidence>
<evidence type="ECO:0000313" key="3">
    <source>
        <dbReference type="Proteomes" id="UP001214530"/>
    </source>
</evidence>
<proteinExistence type="predicted"/>
<evidence type="ECO:0000313" key="2">
    <source>
        <dbReference type="EMBL" id="WEK19245.1"/>
    </source>
</evidence>
<dbReference type="EMBL" id="CP119313">
    <property type="protein sequence ID" value="WEK19245.1"/>
    <property type="molecule type" value="Genomic_DNA"/>
</dbReference>
<dbReference type="PROSITE" id="PS51257">
    <property type="entry name" value="PROKAR_LIPOPROTEIN"/>
    <property type="match status" value="1"/>
</dbReference>